<evidence type="ECO:0000313" key="2">
    <source>
        <dbReference type="Proteomes" id="UP001367508"/>
    </source>
</evidence>
<keyword evidence="2" id="KW-1185">Reference proteome</keyword>
<accession>A0AAN9LNT4</accession>
<reference evidence="1 2" key="1">
    <citation type="submission" date="2024-01" db="EMBL/GenBank/DDBJ databases">
        <title>The genomes of 5 underutilized Papilionoideae crops provide insights into root nodulation and disease resistanc.</title>
        <authorList>
            <person name="Jiang F."/>
        </authorList>
    </citation>
    <scope>NUCLEOTIDE SEQUENCE [LARGE SCALE GENOMIC DNA]</scope>
    <source>
        <strain evidence="1">LVBAO_FW01</strain>
        <tissue evidence="1">Leaves</tissue>
    </source>
</reference>
<sequence length="88" mass="9698">MELGREPRSSPVIDFGKKRNRGFMTGLPIDGQPVIGCTSSRAWEGILFQLLGASPVEREIVGGSLKMSWLLQHFASIEDHMGNAEQLD</sequence>
<name>A0AAN9LNT4_CANGL</name>
<protein>
    <submittedName>
        <fullName evidence="1">Uncharacterized protein</fullName>
    </submittedName>
</protein>
<dbReference type="Proteomes" id="UP001367508">
    <property type="component" value="Unassembled WGS sequence"/>
</dbReference>
<proteinExistence type="predicted"/>
<comment type="caution">
    <text evidence="1">The sequence shown here is derived from an EMBL/GenBank/DDBJ whole genome shotgun (WGS) entry which is preliminary data.</text>
</comment>
<dbReference type="EMBL" id="JAYMYQ010000004">
    <property type="protein sequence ID" value="KAK7339374.1"/>
    <property type="molecule type" value="Genomic_DNA"/>
</dbReference>
<dbReference type="AlphaFoldDB" id="A0AAN9LNT4"/>
<gene>
    <name evidence="1" type="ORF">VNO77_20037</name>
</gene>
<evidence type="ECO:0000313" key="1">
    <source>
        <dbReference type="EMBL" id="KAK7339374.1"/>
    </source>
</evidence>
<organism evidence="1 2">
    <name type="scientific">Canavalia gladiata</name>
    <name type="common">Sword bean</name>
    <name type="synonym">Dolichos gladiatus</name>
    <dbReference type="NCBI Taxonomy" id="3824"/>
    <lineage>
        <taxon>Eukaryota</taxon>
        <taxon>Viridiplantae</taxon>
        <taxon>Streptophyta</taxon>
        <taxon>Embryophyta</taxon>
        <taxon>Tracheophyta</taxon>
        <taxon>Spermatophyta</taxon>
        <taxon>Magnoliopsida</taxon>
        <taxon>eudicotyledons</taxon>
        <taxon>Gunneridae</taxon>
        <taxon>Pentapetalae</taxon>
        <taxon>rosids</taxon>
        <taxon>fabids</taxon>
        <taxon>Fabales</taxon>
        <taxon>Fabaceae</taxon>
        <taxon>Papilionoideae</taxon>
        <taxon>50 kb inversion clade</taxon>
        <taxon>NPAAA clade</taxon>
        <taxon>indigoferoid/millettioid clade</taxon>
        <taxon>Phaseoleae</taxon>
        <taxon>Canavalia</taxon>
    </lineage>
</organism>